<keyword evidence="2 4" id="KW-0808">Transferase</keyword>
<protein>
    <submittedName>
        <fullName evidence="4">Galactoside O-acetyltransferase</fullName>
    </submittedName>
</protein>
<dbReference type="GO" id="GO:0016746">
    <property type="term" value="F:acyltransferase activity"/>
    <property type="evidence" value="ECO:0007669"/>
    <property type="project" value="UniProtKB-KW"/>
</dbReference>
<accession>A0A1S8CLU0</accession>
<dbReference type="STRING" id="2034155.BMI79_11580"/>
<comment type="caution">
    <text evidence="4">The sequence shown here is derived from an EMBL/GenBank/DDBJ whole genome shotgun (WGS) entry which is preliminary data.</text>
</comment>
<evidence type="ECO:0000256" key="3">
    <source>
        <dbReference type="ARBA" id="ARBA00023315"/>
    </source>
</evidence>
<comment type="similarity">
    <text evidence="1">Belongs to the transferase hexapeptide repeat family.</text>
</comment>
<name>A0A1S8CLU0_9GAMM</name>
<keyword evidence="3" id="KW-0012">Acyltransferase</keyword>
<dbReference type="Proteomes" id="UP000216021">
    <property type="component" value="Unassembled WGS sequence"/>
</dbReference>
<dbReference type="OrthoDB" id="9815592at2"/>
<dbReference type="InterPro" id="IPR011004">
    <property type="entry name" value="Trimer_LpxA-like_sf"/>
</dbReference>
<gene>
    <name evidence="4" type="ORF">BMI79_11580</name>
</gene>
<keyword evidence="5" id="KW-1185">Reference proteome</keyword>
<dbReference type="SUPFAM" id="SSF51161">
    <property type="entry name" value="Trimeric LpxA-like enzymes"/>
    <property type="match status" value="1"/>
</dbReference>
<dbReference type="PANTHER" id="PTHR43300:SF12">
    <property type="entry name" value="CHLORAMPHENICOL ACETYLTRANSFERASE"/>
    <property type="match status" value="1"/>
</dbReference>
<evidence type="ECO:0000313" key="4">
    <source>
        <dbReference type="EMBL" id="OMQ23064.1"/>
    </source>
</evidence>
<dbReference type="EMBL" id="MOXD01000005">
    <property type="protein sequence ID" value="OMQ23064.1"/>
    <property type="molecule type" value="Genomic_DNA"/>
</dbReference>
<dbReference type="PANTHER" id="PTHR43300">
    <property type="entry name" value="ACETYLTRANSFERASE"/>
    <property type="match status" value="1"/>
</dbReference>
<organism evidence="4 5">
    <name type="scientific">Serratia oryzae</name>
    <dbReference type="NCBI Taxonomy" id="2034155"/>
    <lineage>
        <taxon>Bacteria</taxon>
        <taxon>Pseudomonadati</taxon>
        <taxon>Pseudomonadota</taxon>
        <taxon>Gammaproteobacteria</taxon>
        <taxon>Enterobacterales</taxon>
        <taxon>Yersiniaceae</taxon>
        <taxon>Serratia</taxon>
    </lineage>
</organism>
<sequence>MAFLTEEQLRNIGFFSIGTNVLISDKASVYGASRIKIGNNVRIDDFCVLSAGQGGIEIGSYIHIAVYSSLIGAGKIMVSDFCNISSKVAIYSSNDDYSGEYMTNPMVPSVFTNVTDDVVLLGKHVIIGSGSLVLPGTTLNEGVAIGAFSLVTSECEEFSIYAGVPAKKIKNRKRKLLELESELMKRFHTEISSR</sequence>
<dbReference type="Gene3D" id="2.160.10.10">
    <property type="entry name" value="Hexapeptide repeat proteins"/>
    <property type="match status" value="1"/>
</dbReference>
<dbReference type="RefSeq" id="WP_076942353.1">
    <property type="nucleotide sequence ID" value="NZ_MOXD01000005.1"/>
</dbReference>
<dbReference type="InterPro" id="IPR050179">
    <property type="entry name" value="Trans_hexapeptide_repeat"/>
</dbReference>
<evidence type="ECO:0000256" key="2">
    <source>
        <dbReference type="ARBA" id="ARBA00022679"/>
    </source>
</evidence>
<reference evidence="4 5" key="1">
    <citation type="submission" date="2016-11" db="EMBL/GenBank/DDBJ databases">
        <title>Rahnella oryzae sp. nov., isolated from rice root.</title>
        <authorList>
            <person name="Zhang X.-X."/>
            <person name="Zhang J."/>
        </authorList>
    </citation>
    <scope>NUCLEOTIDE SEQUENCE [LARGE SCALE GENOMIC DNA]</scope>
    <source>
        <strain evidence="4 5">J11-6</strain>
    </source>
</reference>
<dbReference type="CDD" id="cd04647">
    <property type="entry name" value="LbH_MAT_like"/>
    <property type="match status" value="1"/>
</dbReference>
<proteinExistence type="inferred from homology"/>
<evidence type="ECO:0000256" key="1">
    <source>
        <dbReference type="ARBA" id="ARBA00007274"/>
    </source>
</evidence>
<dbReference type="AlphaFoldDB" id="A0A1S8CLU0"/>
<evidence type="ECO:0000313" key="5">
    <source>
        <dbReference type="Proteomes" id="UP000216021"/>
    </source>
</evidence>